<protein>
    <submittedName>
        <fullName evidence="2">Uncharacterized protein</fullName>
    </submittedName>
</protein>
<sequence>MKTIPAIASLLLASVPAASAFAAPATGDAAAQPCAVVAYADEEYDWEIYWEPYLPTMTITMEELG</sequence>
<evidence type="ECO:0000313" key="2">
    <source>
        <dbReference type="EMBL" id="TWG88272.1"/>
    </source>
</evidence>
<dbReference type="Proteomes" id="UP000318141">
    <property type="component" value="Unassembled WGS sequence"/>
</dbReference>
<keyword evidence="1" id="KW-0732">Signal</keyword>
<comment type="caution">
    <text evidence="2">The sequence shown here is derived from an EMBL/GenBank/DDBJ whole genome shotgun (WGS) entry which is preliminary data.</text>
</comment>
<reference evidence="2 3" key="1">
    <citation type="submission" date="2019-07" db="EMBL/GenBank/DDBJ databases">
        <title>Genome sequencing of lignin-degrading bacterial isolates.</title>
        <authorList>
            <person name="Gladden J."/>
        </authorList>
    </citation>
    <scope>NUCLEOTIDE SEQUENCE [LARGE SCALE GENOMIC DNA]</scope>
    <source>
        <strain evidence="2 3">J11</strain>
    </source>
</reference>
<evidence type="ECO:0000256" key="1">
    <source>
        <dbReference type="SAM" id="SignalP"/>
    </source>
</evidence>
<proteinExistence type="predicted"/>
<keyword evidence="3" id="KW-1185">Reference proteome</keyword>
<accession>A0A562BSV8</accession>
<evidence type="ECO:0000313" key="3">
    <source>
        <dbReference type="Proteomes" id="UP000318141"/>
    </source>
</evidence>
<gene>
    <name evidence="2" type="ORF">L602_001300000290</name>
</gene>
<feature type="chain" id="PRO_5021724754" evidence="1">
    <location>
        <begin position="23"/>
        <end position="65"/>
    </location>
</feature>
<feature type="signal peptide" evidence="1">
    <location>
        <begin position="1"/>
        <end position="22"/>
    </location>
</feature>
<dbReference type="EMBL" id="VLJN01000005">
    <property type="protein sequence ID" value="TWG88272.1"/>
    <property type="molecule type" value="Genomic_DNA"/>
</dbReference>
<name>A0A562BSV8_9BURK</name>
<organism evidence="2 3">
    <name type="scientific">Cupriavidus gilardii J11</name>
    <dbReference type="NCBI Taxonomy" id="936133"/>
    <lineage>
        <taxon>Bacteria</taxon>
        <taxon>Pseudomonadati</taxon>
        <taxon>Pseudomonadota</taxon>
        <taxon>Betaproteobacteria</taxon>
        <taxon>Burkholderiales</taxon>
        <taxon>Burkholderiaceae</taxon>
        <taxon>Cupriavidus</taxon>
    </lineage>
</organism>
<dbReference type="AlphaFoldDB" id="A0A562BSV8"/>